<keyword evidence="8" id="KW-0460">Magnesium</keyword>
<dbReference type="UniPathway" id="UPA00135">
    <property type="reaction ID" value="UER00198"/>
</dbReference>
<dbReference type="GO" id="GO:0006564">
    <property type="term" value="P:L-serine biosynthetic process"/>
    <property type="evidence" value="ECO:0007669"/>
    <property type="project" value="UniProtKB-KW"/>
</dbReference>
<keyword evidence="7" id="KW-0378">Hydrolase</keyword>
<feature type="active site" description="Proton donor" evidence="13">
    <location>
        <position position="112"/>
    </location>
</feature>
<dbReference type="PANTHER" id="PTHR43344:SF2">
    <property type="entry name" value="PHOSPHOSERINE PHOSPHATASE"/>
    <property type="match status" value="1"/>
</dbReference>
<dbReference type="GO" id="GO:0005737">
    <property type="term" value="C:cytoplasm"/>
    <property type="evidence" value="ECO:0007669"/>
    <property type="project" value="TreeGrafter"/>
</dbReference>
<dbReference type="NCBIfam" id="TIGR00338">
    <property type="entry name" value="serB"/>
    <property type="match status" value="1"/>
</dbReference>
<dbReference type="EC" id="3.1.3.3" evidence="4"/>
<evidence type="ECO:0000256" key="11">
    <source>
        <dbReference type="ARBA" id="ARBA00048138"/>
    </source>
</evidence>
<dbReference type="SFLD" id="SFLDG01136">
    <property type="entry name" value="C1.6:_Phosphoserine_Phosphatas"/>
    <property type="match status" value="1"/>
</dbReference>
<dbReference type="NCBIfam" id="TIGR01488">
    <property type="entry name" value="HAD-SF-IB"/>
    <property type="match status" value="1"/>
</dbReference>
<reference evidence="14 15" key="1">
    <citation type="journal article" date="2014" name="Genome Announc.">
        <title>Draft Genome Sequence of Kocuria palustris PEL.</title>
        <authorList>
            <person name="Sharma G."/>
            <person name="Khatri I."/>
            <person name="Subramanian S."/>
        </authorList>
    </citation>
    <scope>NUCLEOTIDE SEQUENCE [LARGE SCALE GENOMIC DNA]</scope>
    <source>
        <strain evidence="14 15">PEL</strain>
    </source>
</reference>
<dbReference type="RefSeq" id="WP_006213155.1">
    <property type="nucleotide sequence ID" value="NZ_ANHZ02000001.1"/>
</dbReference>
<keyword evidence="5" id="KW-0028">Amino-acid biosynthesis</keyword>
<evidence type="ECO:0000313" key="14">
    <source>
        <dbReference type="EMBL" id="EME37812.1"/>
    </source>
</evidence>
<organism evidence="14 15">
    <name type="scientific">Kocuria palustris PEL</name>
    <dbReference type="NCBI Taxonomy" id="1236550"/>
    <lineage>
        <taxon>Bacteria</taxon>
        <taxon>Bacillati</taxon>
        <taxon>Actinomycetota</taxon>
        <taxon>Actinomycetes</taxon>
        <taxon>Micrococcales</taxon>
        <taxon>Micrococcaceae</taxon>
        <taxon>Kocuria</taxon>
    </lineage>
</organism>
<dbReference type="AlphaFoldDB" id="M2WGV8"/>
<comment type="pathway">
    <text evidence="2">Amino-acid biosynthesis; L-serine biosynthesis; L-serine from 3-phospho-D-glycerate: step 3/3.</text>
</comment>
<dbReference type="PANTHER" id="PTHR43344">
    <property type="entry name" value="PHOSPHOSERINE PHOSPHATASE"/>
    <property type="match status" value="1"/>
</dbReference>
<evidence type="ECO:0000256" key="4">
    <source>
        <dbReference type="ARBA" id="ARBA00012640"/>
    </source>
</evidence>
<name>M2WGV8_9MICC</name>
<evidence type="ECO:0000256" key="2">
    <source>
        <dbReference type="ARBA" id="ARBA00005135"/>
    </source>
</evidence>
<dbReference type="InterPro" id="IPR050582">
    <property type="entry name" value="HAD-like_SerB"/>
</dbReference>
<dbReference type="InterPro" id="IPR004469">
    <property type="entry name" value="PSP"/>
</dbReference>
<dbReference type="Gene3D" id="3.40.50.1000">
    <property type="entry name" value="HAD superfamily/HAD-like"/>
    <property type="match status" value="1"/>
</dbReference>
<evidence type="ECO:0000256" key="12">
    <source>
        <dbReference type="ARBA" id="ARBA00048523"/>
    </source>
</evidence>
<dbReference type="SFLD" id="SFLDF00029">
    <property type="entry name" value="phosphoserine_phosphatase"/>
    <property type="match status" value="1"/>
</dbReference>
<dbReference type="Proteomes" id="UP000009877">
    <property type="component" value="Unassembled WGS sequence"/>
</dbReference>
<evidence type="ECO:0000256" key="3">
    <source>
        <dbReference type="ARBA" id="ARBA00009184"/>
    </source>
</evidence>
<comment type="similarity">
    <text evidence="3">Belongs to the HAD-like hydrolase superfamily. SerB family.</text>
</comment>
<dbReference type="GO" id="GO:0036424">
    <property type="term" value="F:L-phosphoserine phosphatase activity"/>
    <property type="evidence" value="ECO:0007669"/>
    <property type="project" value="InterPro"/>
</dbReference>
<comment type="catalytic activity">
    <reaction evidence="12">
        <text>O-phospho-D-serine + H2O = D-serine + phosphate</text>
        <dbReference type="Rhea" id="RHEA:24873"/>
        <dbReference type="ChEBI" id="CHEBI:15377"/>
        <dbReference type="ChEBI" id="CHEBI:35247"/>
        <dbReference type="ChEBI" id="CHEBI:43474"/>
        <dbReference type="ChEBI" id="CHEBI:58680"/>
        <dbReference type="EC" id="3.1.3.3"/>
    </reaction>
</comment>
<dbReference type="SUPFAM" id="SSF56784">
    <property type="entry name" value="HAD-like"/>
    <property type="match status" value="1"/>
</dbReference>
<dbReference type="EMBL" id="ANHZ02000001">
    <property type="protein sequence ID" value="EME37812.1"/>
    <property type="molecule type" value="Genomic_DNA"/>
</dbReference>
<proteinExistence type="inferred from homology"/>
<dbReference type="SFLD" id="SFLDS00003">
    <property type="entry name" value="Haloacid_Dehalogenase"/>
    <property type="match status" value="1"/>
</dbReference>
<dbReference type="GO" id="GO:0000287">
    <property type="term" value="F:magnesium ion binding"/>
    <property type="evidence" value="ECO:0007669"/>
    <property type="project" value="TreeGrafter"/>
</dbReference>
<dbReference type="STRING" id="71999.KPaMU14_06300"/>
<keyword evidence="6" id="KW-0479">Metal-binding</keyword>
<evidence type="ECO:0000313" key="15">
    <source>
        <dbReference type="Proteomes" id="UP000009877"/>
    </source>
</evidence>
<dbReference type="SFLD" id="SFLDG01137">
    <property type="entry name" value="C1.6.1:_Phosphoserine_Phosphat"/>
    <property type="match status" value="1"/>
</dbReference>
<feature type="active site" description="Nucleophile" evidence="13">
    <location>
        <position position="110"/>
    </location>
</feature>
<evidence type="ECO:0000256" key="6">
    <source>
        <dbReference type="ARBA" id="ARBA00022723"/>
    </source>
</evidence>
<dbReference type="CDD" id="cd07500">
    <property type="entry name" value="HAD_PSP"/>
    <property type="match status" value="1"/>
</dbReference>
<comment type="caution">
    <text evidence="14">The sequence shown here is derived from an EMBL/GenBank/DDBJ whole genome shotgun (WGS) entry which is preliminary data.</text>
</comment>
<accession>M2WGV8</accession>
<dbReference type="InterPro" id="IPR023214">
    <property type="entry name" value="HAD_sf"/>
</dbReference>
<keyword evidence="9" id="KW-0718">Serine biosynthesis</keyword>
<evidence type="ECO:0000256" key="13">
    <source>
        <dbReference type="PIRSR" id="PIRSR604469-1"/>
    </source>
</evidence>
<evidence type="ECO:0000256" key="8">
    <source>
        <dbReference type="ARBA" id="ARBA00022842"/>
    </source>
</evidence>
<dbReference type="InterPro" id="IPR036412">
    <property type="entry name" value="HAD-like_sf"/>
</dbReference>
<evidence type="ECO:0000256" key="5">
    <source>
        <dbReference type="ARBA" id="ARBA00022605"/>
    </source>
</evidence>
<protein>
    <recommendedName>
        <fullName evidence="4">phosphoserine phosphatase</fullName>
        <ecNumber evidence="4">3.1.3.3</ecNumber>
    </recommendedName>
    <alternativeName>
        <fullName evidence="10">O-phosphoserine phosphohydrolase</fullName>
    </alternativeName>
</protein>
<comment type="cofactor">
    <cofactor evidence="1">
        <name>Mg(2+)</name>
        <dbReference type="ChEBI" id="CHEBI:18420"/>
    </cofactor>
</comment>
<gene>
    <name evidence="14" type="ORF">C884_00007</name>
</gene>
<comment type="catalytic activity">
    <reaction evidence="11">
        <text>O-phospho-L-serine + H2O = L-serine + phosphate</text>
        <dbReference type="Rhea" id="RHEA:21208"/>
        <dbReference type="ChEBI" id="CHEBI:15377"/>
        <dbReference type="ChEBI" id="CHEBI:33384"/>
        <dbReference type="ChEBI" id="CHEBI:43474"/>
        <dbReference type="ChEBI" id="CHEBI:57524"/>
        <dbReference type="EC" id="3.1.3.3"/>
    </reaction>
</comment>
<keyword evidence="15" id="KW-1185">Reference proteome</keyword>
<sequence length="311" mass="33291">MTEQLALIALARTPHPETVGQIMETIEEAGGDIESHGRVRVTPSASGGGSADGDLNGYNAAYAKFTGLTLDEARRIVRPDPLSSLWDDVDVSVVPASILDPERRKLLVMDMDSTFIQQEVVDLLAAKAGVQDHVADITERTMRGELDFAASLRERVALLEGLPDSVIGEVAQELRPTVGAAVLVETFHRAEWTVGVVSGGFRQVLEPLMAKHEIDHYLANELEVVDGRLTGRILGPIVDASVKASMLRAWAESDGVAADQTIAVGDGANDIQLLEAAAVGIAFNAKPVLREVADAQINIPNLDAVRFFADL</sequence>
<evidence type="ECO:0000256" key="10">
    <source>
        <dbReference type="ARBA" id="ARBA00031693"/>
    </source>
</evidence>
<evidence type="ECO:0000256" key="7">
    <source>
        <dbReference type="ARBA" id="ARBA00022801"/>
    </source>
</evidence>
<dbReference type="Pfam" id="PF12710">
    <property type="entry name" value="HAD"/>
    <property type="match status" value="1"/>
</dbReference>
<evidence type="ECO:0000256" key="1">
    <source>
        <dbReference type="ARBA" id="ARBA00001946"/>
    </source>
</evidence>
<evidence type="ECO:0000256" key="9">
    <source>
        <dbReference type="ARBA" id="ARBA00023299"/>
    </source>
</evidence>